<organism evidence="2">
    <name type="scientific">Chlamydomonas euryale</name>
    <dbReference type="NCBI Taxonomy" id="1486919"/>
    <lineage>
        <taxon>Eukaryota</taxon>
        <taxon>Viridiplantae</taxon>
        <taxon>Chlorophyta</taxon>
        <taxon>core chlorophytes</taxon>
        <taxon>Chlorophyceae</taxon>
        <taxon>CS clade</taxon>
        <taxon>Chlamydomonadales</taxon>
        <taxon>Chlamydomonadaceae</taxon>
        <taxon>Chlamydomonas</taxon>
    </lineage>
</organism>
<protein>
    <submittedName>
        <fullName evidence="2">Uncharacterized protein</fullName>
    </submittedName>
</protein>
<accession>A0A7R9VB08</accession>
<feature type="compositionally biased region" description="Polar residues" evidence="1">
    <location>
        <begin position="115"/>
        <end position="126"/>
    </location>
</feature>
<feature type="region of interest" description="Disordered" evidence="1">
    <location>
        <begin position="102"/>
        <end position="126"/>
    </location>
</feature>
<gene>
    <name evidence="2" type="ORF">CEUR00632_LOCUS10179</name>
</gene>
<proteinExistence type="predicted"/>
<feature type="region of interest" description="Disordered" evidence="1">
    <location>
        <begin position="59"/>
        <end position="79"/>
    </location>
</feature>
<dbReference type="EMBL" id="HBEC01022136">
    <property type="protein sequence ID" value="CAD8290140.1"/>
    <property type="molecule type" value="Transcribed_RNA"/>
</dbReference>
<sequence>MCAFACKCGGGGLCVKACRRAAHMCVFCMQVKNGGEIGLCVKACRRSGWVAARSVQRWERKSKGRGGNGRGMQGRHSMGHAGAARMLVDDFIIEVLECGSPSRKRKAEACMPLDKTSSQPTRDGVR</sequence>
<name>A0A7R9VB08_9CHLO</name>
<evidence type="ECO:0000313" key="2">
    <source>
        <dbReference type="EMBL" id="CAD8290140.1"/>
    </source>
</evidence>
<evidence type="ECO:0000256" key="1">
    <source>
        <dbReference type="SAM" id="MobiDB-lite"/>
    </source>
</evidence>
<dbReference type="AlphaFoldDB" id="A0A7R9VB08"/>
<reference evidence="2" key="1">
    <citation type="submission" date="2021-01" db="EMBL/GenBank/DDBJ databases">
        <authorList>
            <person name="Corre E."/>
            <person name="Pelletier E."/>
            <person name="Niang G."/>
            <person name="Scheremetjew M."/>
            <person name="Finn R."/>
            <person name="Kale V."/>
            <person name="Holt S."/>
            <person name="Cochrane G."/>
            <person name="Meng A."/>
            <person name="Brown T."/>
            <person name="Cohen L."/>
        </authorList>
    </citation>
    <scope>NUCLEOTIDE SEQUENCE</scope>
    <source>
        <strain evidence="2">CCMP219</strain>
    </source>
</reference>